<organism evidence="1 2">
    <name type="scientific">Olleya sediminilitoris</name>
    <dbReference type="NCBI Taxonomy" id="2795739"/>
    <lineage>
        <taxon>Bacteria</taxon>
        <taxon>Pseudomonadati</taxon>
        <taxon>Bacteroidota</taxon>
        <taxon>Flavobacteriia</taxon>
        <taxon>Flavobacteriales</taxon>
        <taxon>Flavobacteriaceae</taxon>
    </lineage>
</organism>
<keyword evidence="2" id="KW-1185">Reference proteome</keyword>
<proteinExistence type="predicted"/>
<dbReference type="Proteomes" id="UP000605013">
    <property type="component" value="Unassembled WGS sequence"/>
</dbReference>
<evidence type="ECO:0008006" key="3">
    <source>
        <dbReference type="Google" id="ProtNLM"/>
    </source>
</evidence>
<evidence type="ECO:0000313" key="2">
    <source>
        <dbReference type="Proteomes" id="UP000605013"/>
    </source>
</evidence>
<protein>
    <recommendedName>
        <fullName evidence="3">Cardiolipin synthetase</fullName>
    </recommendedName>
</protein>
<accession>A0ABS1WHQ4</accession>
<sequence length="209" mass="24499">MRKLIIVLLSLTFLNCASTKLKEHWISPEANDYSLNKVLVIGLTKDTEVREKFEKKIQTQLTLRGLEANTSLTKFDTAFLEKERTETELKVIENQLLTQGYDAVIFTKVAAIKNKIQYKKNFQMLNHNKFKDDYLMYQDQYFNPDNYKEYQVYNAETSVYCLCPTKDRTLVWKGYIDIIDPENSSKIINQYAKLLLSVLEEDQIIPTLN</sequence>
<name>A0ABS1WHQ4_9FLAO</name>
<dbReference type="RefSeq" id="WP_202998599.1">
    <property type="nucleotide sequence ID" value="NZ_JAEMEF010000002.1"/>
</dbReference>
<evidence type="ECO:0000313" key="1">
    <source>
        <dbReference type="EMBL" id="MBL7558660.1"/>
    </source>
</evidence>
<dbReference type="EMBL" id="JAEMEF010000002">
    <property type="protein sequence ID" value="MBL7558660.1"/>
    <property type="molecule type" value="Genomic_DNA"/>
</dbReference>
<comment type="caution">
    <text evidence="1">The sequence shown here is derived from an EMBL/GenBank/DDBJ whole genome shotgun (WGS) entry which is preliminary data.</text>
</comment>
<reference evidence="1 2" key="1">
    <citation type="submission" date="2020-12" db="EMBL/GenBank/DDBJ databases">
        <title>Olleya sediminilitoris sp. nov., isolated from a tidal flat.</title>
        <authorList>
            <person name="Park S."/>
            <person name="Yoon J.-H."/>
        </authorList>
    </citation>
    <scope>NUCLEOTIDE SEQUENCE [LARGE SCALE GENOMIC DNA]</scope>
    <source>
        <strain evidence="1 2">YSTF-M6</strain>
    </source>
</reference>
<gene>
    <name evidence="1" type="ORF">JAO71_02500</name>
</gene>